<sequence>MRLPVYDVYQMKVRHLPDGVKSAWLRTLPGERPDLERWMFFGRERHPSKLTVKQMDAHGISYSETSM</sequence>
<proteinExistence type="predicted"/>
<dbReference type="RefSeq" id="WP_083587896.1">
    <property type="nucleotide sequence ID" value="NZ_LT670849.1"/>
</dbReference>
<gene>
    <name evidence="1" type="ORF">SAMN05444170_7306</name>
</gene>
<protein>
    <submittedName>
        <fullName evidence="1">Uncharacterized protein</fullName>
    </submittedName>
</protein>
<dbReference type="Proteomes" id="UP000184096">
    <property type="component" value="Chromosome I"/>
</dbReference>
<reference evidence="2" key="1">
    <citation type="submission" date="2016-11" db="EMBL/GenBank/DDBJ databases">
        <authorList>
            <person name="Varghese N."/>
            <person name="Submissions S."/>
        </authorList>
    </citation>
    <scope>NUCLEOTIDE SEQUENCE [LARGE SCALE GENOMIC DNA]</scope>
    <source>
        <strain evidence="2">GAS401</strain>
    </source>
</reference>
<dbReference type="AlphaFoldDB" id="A0A1M7UXM3"/>
<evidence type="ECO:0000313" key="2">
    <source>
        <dbReference type="Proteomes" id="UP000184096"/>
    </source>
</evidence>
<keyword evidence="2" id="KW-1185">Reference proteome</keyword>
<name>A0A1M7UXM3_9BRAD</name>
<accession>A0A1M7UXM3</accession>
<dbReference type="EMBL" id="LT670849">
    <property type="protein sequence ID" value="SHN87667.1"/>
    <property type="molecule type" value="Genomic_DNA"/>
</dbReference>
<organism evidence="1 2">
    <name type="scientific">Bradyrhizobium erythrophlei</name>
    <dbReference type="NCBI Taxonomy" id="1437360"/>
    <lineage>
        <taxon>Bacteria</taxon>
        <taxon>Pseudomonadati</taxon>
        <taxon>Pseudomonadota</taxon>
        <taxon>Alphaproteobacteria</taxon>
        <taxon>Hyphomicrobiales</taxon>
        <taxon>Nitrobacteraceae</taxon>
        <taxon>Bradyrhizobium</taxon>
    </lineage>
</organism>
<evidence type="ECO:0000313" key="1">
    <source>
        <dbReference type="EMBL" id="SHN87667.1"/>
    </source>
</evidence>